<dbReference type="AlphaFoldDB" id="A0AAW9QGL1"/>
<accession>A0AAW9QGL1</accession>
<dbReference type="SUPFAM" id="SSF52833">
    <property type="entry name" value="Thioredoxin-like"/>
    <property type="match status" value="1"/>
</dbReference>
<evidence type="ECO:0000313" key="2">
    <source>
        <dbReference type="EMBL" id="MEF7614774.1"/>
    </source>
</evidence>
<reference evidence="2 3" key="1">
    <citation type="submission" date="2024-02" db="EMBL/GenBank/DDBJ databases">
        <title>Genome sequence of Aquincola sp. MAHUQ-54.</title>
        <authorList>
            <person name="Huq M.A."/>
        </authorList>
    </citation>
    <scope>NUCLEOTIDE SEQUENCE [LARGE SCALE GENOMIC DNA]</scope>
    <source>
        <strain evidence="2 3">MAHUQ-54</strain>
    </source>
</reference>
<comment type="caution">
    <text evidence="2">The sequence shown here is derived from an EMBL/GenBank/DDBJ whole genome shotgun (WGS) entry which is preliminary data.</text>
</comment>
<proteinExistence type="predicted"/>
<feature type="transmembrane region" description="Helical" evidence="1">
    <location>
        <begin position="51"/>
        <end position="72"/>
    </location>
</feature>
<organism evidence="2 3">
    <name type="scientific">Aquincola agrisoli</name>
    <dbReference type="NCBI Taxonomy" id="3119538"/>
    <lineage>
        <taxon>Bacteria</taxon>
        <taxon>Pseudomonadati</taxon>
        <taxon>Pseudomonadota</taxon>
        <taxon>Betaproteobacteria</taxon>
        <taxon>Burkholderiales</taxon>
        <taxon>Sphaerotilaceae</taxon>
        <taxon>Aquincola</taxon>
    </lineage>
</organism>
<evidence type="ECO:0000313" key="3">
    <source>
        <dbReference type="Proteomes" id="UP001336250"/>
    </source>
</evidence>
<keyword evidence="1" id="KW-0472">Membrane</keyword>
<dbReference type="InterPro" id="IPR036249">
    <property type="entry name" value="Thioredoxin-like_sf"/>
</dbReference>
<dbReference type="Gene3D" id="3.40.30.10">
    <property type="entry name" value="Glutaredoxin"/>
    <property type="match status" value="1"/>
</dbReference>
<dbReference type="EMBL" id="JAZIBG010000028">
    <property type="protein sequence ID" value="MEF7614774.1"/>
    <property type="molecule type" value="Genomic_DNA"/>
</dbReference>
<keyword evidence="3" id="KW-1185">Reference proteome</keyword>
<dbReference type="Proteomes" id="UP001336250">
    <property type="component" value="Unassembled WGS sequence"/>
</dbReference>
<keyword evidence="1" id="KW-1133">Transmembrane helix</keyword>
<evidence type="ECO:0000256" key="1">
    <source>
        <dbReference type="SAM" id="Phobius"/>
    </source>
</evidence>
<gene>
    <name evidence="2" type="ORF">V4F39_12700</name>
</gene>
<sequence>MSGSNSSAPGSSVVGVPADPVSFTVHSMPDPRAAASDASQQRRTALGRLKMLMVLLVCASPVIASYFTYFVIRPQGRTNYSTLIQPVRELPAALPLANLEGQPVPATSLKGQWLLVVVGDAACSEACEKRLFLQRQLREMMGRERERIDKLFIVDDVAALRPELREALAATPPATVLRAPRDALAQWLAPEAGQPLEAHLYIVDPMGNWMMRAPADPDPAKLKKDLERLLRGSSSWDQPGR</sequence>
<evidence type="ECO:0008006" key="4">
    <source>
        <dbReference type="Google" id="ProtNLM"/>
    </source>
</evidence>
<dbReference type="RefSeq" id="WP_332289824.1">
    <property type="nucleotide sequence ID" value="NZ_JAZIBG010000028.1"/>
</dbReference>
<name>A0AAW9QGL1_9BURK</name>
<keyword evidence="1" id="KW-0812">Transmembrane</keyword>
<protein>
    <recommendedName>
        <fullName evidence="4">Cytochrome oxidase Cu insertion factor (SCO1/SenC/PrrC family)</fullName>
    </recommendedName>
</protein>